<dbReference type="PANTHER" id="PTHR30487">
    <property type="entry name" value="TYPE 4 PREPILIN-LIKE PROTEINS LEADER PEPTIDE-PROCESSING ENZYME"/>
    <property type="match status" value="1"/>
</dbReference>
<dbReference type="Pfam" id="PF01478">
    <property type="entry name" value="Peptidase_A24"/>
    <property type="match status" value="1"/>
</dbReference>
<accession>A0ABN2U0R5</accession>
<sequence>MIHLITEQLTSTTPAPVAMTLLVAALVWFGVCATTLFVVDVREHRLPNTLNALLFVGGAALLIASTLTSDSASVLADRWGMTLIGSGAYLAVMFILHLLTRAGLGMGDVKLAAGLGLYTGFLGFEALIAGFVLAFVVGGLQAVYLVVFRGAKKSTRIAFGPAMIIGCGITLLM</sequence>
<keyword evidence="2" id="KW-1133">Transmembrane helix</keyword>
<dbReference type="RefSeq" id="WP_343955578.1">
    <property type="nucleotide sequence ID" value="NZ_BAAAMN010000003.1"/>
</dbReference>
<evidence type="ECO:0000256" key="1">
    <source>
        <dbReference type="ARBA" id="ARBA00005801"/>
    </source>
</evidence>
<organism evidence="4 5">
    <name type="scientific">Yaniella flava</name>
    <dbReference type="NCBI Taxonomy" id="287930"/>
    <lineage>
        <taxon>Bacteria</taxon>
        <taxon>Bacillati</taxon>
        <taxon>Actinomycetota</taxon>
        <taxon>Actinomycetes</taxon>
        <taxon>Micrococcales</taxon>
        <taxon>Micrococcaceae</taxon>
        <taxon>Yaniella</taxon>
    </lineage>
</organism>
<dbReference type="InterPro" id="IPR000045">
    <property type="entry name" value="Prepilin_IV_endopep_pep"/>
</dbReference>
<evidence type="ECO:0000256" key="2">
    <source>
        <dbReference type="SAM" id="Phobius"/>
    </source>
</evidence>
<keyword evidence="2" id="KW-0812">Transmembrane</keyword>
<proteinExistence type="inferred from homology"/>
<feature type="transmembrane region" description="Helical" evidence="2">
    <location>
        <begin position="156"/>
        <end position="172"/>
    </location>
</feature>
<feature type="transmembrane region" description="Helical" evidence="2">
    <location>
        <begin position="17"/>
        <end position="38"/>
    </location>
</feature>
<feature type="transmembrane region" description="Helical" evidence="2">
    <location>
        <begin position="111"/>
        <end position="136"/>
    </location>
</feature>
<feature type="transmembrane region" description="Helical" evidence="2">
    <location>
        <begin position="79"/>
        <end position="99"/>
    </location>
</feature>
<gene>
    <name evidence="4" type="ORF">GCM10009720_01020</name>
</gene>
<dbReference type="PANTHER" id="PTHR30487:SF0">
    <property type="entry name" value="PREPILIN LEADER PEPTIDASE_N-METHYLTRANSFERASE-RELATED"/>
    <property type="match status" value="1"/>
</dbReference>
<evidence type="ECO:0000259" key="3">
    <source>
        <dbReference type="Pfam" id="PF01478"/>
    </source>
</evidence>
<feature type="domain" description="Prepilin type IV endopeptidase peptidase" evidence="3">
    <location>
        <begin position="30"/>
        <end position="140"/>
    </location>
</feature>
<comment type="caution">
    <text evidence="4">The sequence shown here is derived from an EMBL/GenBank/DDBJ whole genome shotgun (WGS) entry which is preliminary data.</text>
</comment>
<dbReference type="Gene3D" id="1.20.120.1220">
    <property type="match status" value="1"/>
</dbReference>
<keyword evidence="2" id="KW-0472">Membrane</keyword>
<evidence type="ECO:0000313" key="5">
    <source>
        <dbReference type="Proteomes" id="UP001501461"/>
    </source>
</evidence>
<dbReference type="Proteomes" id="UP001501461">
    <property type="component" value="Unassembled WGS sequence"/>
</dbReference>
<protein>
    <recommendedName>
        <fullName evidence="3">Prepilin type IV endopeptidase peptidase domain-containing protein</fullName>
    </recommendedName>
</protein>
<dbReference type="InterPro" id="IPR050882">
    <property type="entry name" value="Prepilin_peptidase/N-MTase"/>
</dbReference>
<dbReference type="EMBL" id="BAAAMN010000003">
    <property type="protein sequence ID" value="GAA2025084.1"/>
    <property type="molecule type" value="Genomic_DNA"/>
</dbReference>
<feature type="transmembrane region" description="Helical" evidence="2">
    <location>
        <begin position="50"/>
        <end position="67"/>
    </location>
</feature>
<comment type="similarity">
    <text evidence="1">Belongs to the peptidase A24 family.</text>
</comment>
<name>A0ABN2U0R5_9MICC</name>
<evidence type="ECO:0000313" key="4">
    <source>
        <dbReference type="EMBL" id="GAA2025084.1"/>
    </source>
</evidence>
<reference evidence="4 5" key="1">
    <citation type="journal article" date="2019" name="Int. J. Syst. Evol. Microbiol.">
        <title>The Global Catalogue of Microorganisms (GCM) 10K type strain sequencing project: providing services to taxonomists for standard genome sequencing and annotation.</title>
        <authorList>
            <consortium name="The Broad Institute Genomics Platform"/>
            <consortium name="The Broad Institute Genome Sequencing Center for Infectious Disease"/>
            <person name="Wu L."/>
            <person name="Ma J."/>
        </authorList>
    </citation>
    <scope>NUCLEOTIDE SEQUENCE [LARGE SCALE GENOMIC DNA]</scope>
    <source>
        <strain evidence="4 5">JCM 13595</strain>
    </source>
</reference>
<keyword evidence="5" id="KW-1185">Reference proteome</keyword>